<protein>
    <submittedName>
        <fullName evidence="1">Uncharacterized protein</fullName>
    </submittedName>
</protein>
<name>A0AA86SEY1_9FABA</name>
<dbReference type="Gramene" id="rna-AYBTSS11_LOCUS10248">
    <property type="protein sequence ID" value="CAJ1941412.1"/>
    <property type="gene ID" value="gene-AYBTSS11_LOCUS10248"/>
</dbReference>
<dbReference type="EMBL" id="OY731400">
    <property type="protein sequence ID" value="CAJ1941412.1"/>
    <property type="molecule type" value="Genomic_DNA"/>
</dbReference>
<evidence type="ECO:0000313" key="1">
    <source>
        <dbReference type="EMBL" id="CAJ1941412.1"/>
    </source>
</evidence>
<organism evidence="1 2">
    <name type="scientific">Sphenostylis stenocarpa</name>
    <dbReference type="NCBI Taxonomy" id="92480"/>
    <lineage>
        <taxon>Eukaryota</taxon>
        <taxon>Viridiplantae</taxon>
        <taxon>Streptophyta</taxon>
        <taxon>Embryophyta</taxon>
        <taxon>Tracheophyta</taxon>
        <taxon>Spermatophyta</taxon>
        <taxon>Magnoliopsida</taxon>
        <taxon>eudicotyledons</taxon>
        <taxon>Gunneridae</taxon>
        <taxon>Pentapetalae</taxon>
        <taxon>rosids</taxon>
        <taxon>fabids</taxon>
        <taxon>Fabales</taxon>
        <taxon>Fabaceae</taxon>
        <taxon>Papilionoideae</taxon>
        <taxon>50 kb inversion clade</taxon>
        <taxon>NPAAA clade</taxon>
        <taxon>indigoferoid/millettioid clade</taxon>
        <taxon>Phaseoleae</taxon>
        <taxon>Sphenostylis</taxon>
    </lineage>
</organism>
<gene>
    <name evidence="1" type="ORF">AYBTSS11_LOCUS10248</name>
</gene>
<proteinExistence type="predicted"/>
<keyword evidence="2" id="KW-1185">Reference proteome</keyword>
<reference evidence="1" key="1">
    <citation type="submission" date="2023-10" db="EMBL/GenBank/DDBJ databases">
        <authorList>
            <person name="Domelevo Entfellner J.-B."/>
        </authorList>
    </citation>
    <scope>NUCLEOTIDE SEQUENCE</scope>
</reference>
<sequence length="68" mass="7712">MSRGVGSMCKIDSQIPSTFEQGACATPLSVSPVSIYAKPGKYYALRYHNIRDPQKFYLYNKGQLRSYE</sequence>
<evidence type="ECO:0000313" key="2">
    <source>
        <dbReference type="Proteomes" id="UP001189624"/>
    </source>
</evidence>
<accession>A0AA86SEY1</accession>
<dbReference type="AlphaFoldDB" id="A0AA86SEY1"/>
<dbReference type="Proteomes" id="UP001189624">
    <property type="component" value="Chromosome 3"/>
</dbReference>